<dbReference type="EMBL" id="CM042059">
    <property type="protein sequence ID" value="KAI3681684.1"/>
    <property type="molecule type" value="Genomic_DNA"/>
</dbReference>
<proteinExistence type="predicted"/>
<protein>
    <submittedName>
        <fullName evidence="1">Uncharacterized protein</fullName>
    </submittedName>
</protein>
<keyword evidence="2" id="KW-1185">Reference proteome</keyword>
<comment type="caution">
    <text evidence="1">The sequence shown here is derived from an EMBL/GenBank/DDBJ whole genome shotgun (WGS) entry which is preliminary data.</text>
</comment>
<accession>A0ACB8YAG5</accession>
<sequence length="339" mass="37095">MGPPFTIIYLPNPTTSFLKLHTHNFLSFLISENPKPHNTLSHFLDFVPHLLTTMTPPSPPPSTTQQQPPPQVTQPQPLQTIVSPPGFPLKKEPFFEEEHKLYDTLPLSPSPAAKPRQPPARRSSTKDRHTKVEGRGRRIRMPATCAARIFQLTRELGHKSDGETIQWLLQHSEPSIIAATGTGTIPAIAMSVNGTLKIPTTTTAAITPADKKRKLPSDFDINRNEDAPTTAAAVSVLAPLMTTTTAAGQPQAFVPVWAIPFNGTTAFWALQPSSTPFLSISSTPIFFTSGDQKPTTTSASATVRTQAPPRGFPVSLDDRKVERKEFAFIQANHRTPSEH</sequence>
<evidence type="ECO:0000313" key="2">
    <source>
        <dbReference type="Proteomes" id="UP001055879"/>
    </source>
</evidence>
<gene>
    <name evidence="1" type="ORF">L6452_36487</name>
</gene>
<reference evidence="1 2" key="2">
    <citation type="journal article" date="2022" name="Mol. Ecol. Resour.">
        <title>The genomes of chicory, endive, great burdock and yacon provide insights into Asteraceae paleo-polyploidization history and plant inulin production.</title>
        <authorList>
            <person name="Fan W."/>
            <person name="Wang S."/>
            <person name="Wang H."/>
            <person name="Wang A."/>
            <person name="Jiang F."/>
            <person name="Liu H."/>
            <person name="Zhao H."/>
            <person name="Xu D."/>
            <person name="Zhang Y."/>
        </authorList>
    </citation>
    <scope>NUCLEOTIDE SEQUENCE [LARGE SCALE GENOMIC DNA]</scope>
    <source>
        <strain evidence="2">cv. Niubang</strain>
    </source>
</reference>
<reference evidence="2" key="1">
    <citation type="journal article" date="2022" name="Mol. Ecol. Resour.">
        <title>The genomes of chicory, endive, great burdock and yacon provide insights into Asteraceae palaeo-polyploidization history and plant inulin production.</title>
        <authorList>
            <person name="Fan W."/>
            <person name="Wang S."/>
            <person name="Wang H."/>
            <person name="Wang A."/>
            <person name="Jiang F."/>
            <person name="Liu H."/>
            <person name="Zhao H."/>
            <person name="Xu D."/>
            <person name="Zhang Y."/>
        </authorList>
    </citation>
    <scope>NUCLEOTIDE SEQUENCE [LARGE SCALE GENOMIC DNA]</scope>
    <source>
        <strain evidence="2">cv. Niubang</strain>
    </source>
</reference>
<organism evidence="1 2">
    <name type="scientific">Arctium lappa</name>
    <name type="common">Greater burdock</name>
    <name type="synonym">Lappa major</name>
    <dbReference type="NCBI Taxonomy" id="4217"/>
    <lineage>
        <taxon>Eukaryota</taxon>
        <taxon>Viridiplantae</taxon>
        <taxon>Streptophyta</taxon>
        <taxon>Embryophyta</taxon>
        <taxon>Tracheophyta</taxon>
        <taxon>Spermatophyta</taxon>
        <taxon>Magnoliopsida</taxon>
        <taxon>eudicotyledons</taxon>
        <taxon>Gunneridae</taxon>
        <taxon>Pentapetalae</taxon>
        <taxon>asterids</taxon>
        <taxon>campanulids</taxon>
        <taxon>Asterales</taxon>
        <taxon>Asteraceae</taxon>
        <taxon>Carduoideae</taxon>
        <taxon>Cardueae</taxon>
        <taxon>Arctiinae</taxon>
        <taxon>Arctium</taxon>
    </lineage>
</organism>
<evidence type="ECO:0000313" key="1">
    <source>
        <dbReference type="EMBL" id="KAI3681684.1"/>
    </source>
</evidence>
<name>A0ACB8YAG5_ARCLA</name>
<dbReference type="Proteomes" id="UP001055879">
    <property type="component" value="Linkage Group LG13"/>
</dbReference>